<dbReference type="AlphaFoldDB" id="A0A6N2RLX9"/>
<protein>
    <submittedName>
        <fullName evidence="5">N-acetylmuramoyl-L-alanine amidase LytC</fullName>
        <ecNumber evidence="5">3.5.1.28</ecNumber>
    </submittedName>
</protein>
<dbReference type="GO" id="GO:0009253">
    <property type="term" value="P:peptidoglycan catabolic process"/>
    <property type="evidence" value="ECO:0007669"/>
    <property type="project" value="InterPro"/>
</dbReference>
<name>A0A6N2RLX9_9FIRM</name>
<gene>
    <name evidence="5" type="primary">lytC_2</name>
    <name evidence="5" type="ORF">ACLFYP115_00532</name>
</gene>
<dbReference type="InterPro" id="IPR002508">
    <property type="entry name" value="MurNAc-LAA_cat"/>
</dbReference>
<dbReference type="CDD" id="cd02696">
    <property type="entry name" value="MurNAc-LAA"/>
    <property type="match status" value="1"/>
</dbReference>
<proteinExistence type="predicted"/>
<keyword evidence="3" id="KW-0732">Signal</keyword>
<reference evidence="5" key="1">
    <citation type="submission" date="2019-11" db="EMBL/GenBank/DDBJ databases">
        <authorList>
            <person name="Feng L."/>
        </authorList>
    </citation>
    <scope>NUCLEOTIDE SEQUENCE</scope>
    <source>
        <strain evidence="5">AcaccaeLFYP115</strain>
    </source>
</reference>
<organism evidence="5">
    <name type="scientific">Anaerostipes caccae</name>
    <dbReference type="NCBI Taxonomy" id="105841"/>
    <lineage>
        <taxon>Bacteria</taxon>
        <taxon>Bacillati</taxon>
        <taxon>Bacillota</taxon>
        <taxon>Clostridia</taxon>
        <taxon>Lachnospirales</taxon>
        <taxon>Lachnospiraceae</taxon>
        <taxon>Anaerostipes</taxon>
    </lineage>
</organism>
<dbReference type="InterPro" id="IPR050695">
    <property type="entry name" value="N-acetylmuramoyl_amidase_3"/>
</dbReference>
<dbReference type="PANTHER" id="PTHR30404">
    <property type="entry name" value="N-ACETYLMURAMOYL-L-ALANINE AMIDASE"/>
    <property type="match status" value="1"/>
</dbReference>
<feature type="chain" id="PRO_5039061088" evidence="3">
    <location>
        <begin position="29"/>
        <end position="249"/>
    </location>
</feature>
<feature type="domain" description="MurNAc-LAA" evidence="4">
    <location>
        <begin position="126"/>
        <end position="244"/>
    </location>
</feature>
<feature type="region of interest" description="Disordered" evidence="2">
    <location>
        <begin position="53"/>
        <end position="84"/>
    </location>
</feature>
<dbReference type="EC" id="3.5.1.28" evidence="5"/>
<evidence type="ECO:0000259" key="4">
    <source>
        <dbReference type="SMART" id="SM00646"/>
    </source>
</evidence>
<dbReference type="Gene3D" id="3.40.630.40">
    <property type="entry name" value="Zn-dependent exopeptidases"/>
    <property type="match status" value="1"/>
</dbReference>
<evidence type="ECO:0000256" key="2">
    <source>
        <dbReference type="SAM" id="MobiDB-lite"/>
    </source>
</evidence>
<evidence type="ECO:0000256" key="1">
    <source>
        <dbReference type="ARBA" id="ARBA00022801"/>
    </source>
</evidence>
<keyword evidence="1 5" id="KW-0378">Hydrolase</keyword>
<sequence length="249" mass="27239">MTRLAIRTMNKKRLAAVLLCTAVCAGLAGTALQNRDTLAGTCQITVAIDAGHQKKGDTRKEPIGPGSRRKKAKAASGTQGAATKVPESKLTLSVAKRLEQELKKRGYKVYMVRRKQNVNISNKKRALLVNKSGADICIRLHADAAGKRVRGASALYPTKKNPYVKKLSKRSRKLSGDVLKKYCKATGIRNRGLSGRNDLTGTNWSKVPVTLIEMGFMTNKKEDKKMQKSSFQKKMAKGIADGVDSYFGK</sequence>
<feature type="signal peptide" evidence="3">
    <location>
        <begin position="1"/>
        <end position="28"/>
    </location>
</feature>
<dbReference type="PANTHER" id="PTHR30404:SF0">
    <property type="entry name" value="N-ACETYLMURAMOYL-L-ALANINE AMIDASE AMIC"/>
    <property type="match status" value="1"/>
</dbReference>
<dbReference type="GO" id="GO:0008745">
    <property type="term" value="F:N-acetylmuramoyl-L-alanine amidase activity"/>
    <property type="evidence" value="ECO:0007669"/>
    <property type="project" value="UniProtKB-EC"/>
</dbReference>
<dbReference type="Pfam" id="PF01520">
    <property type="entry name" value="Amidase_3"/>
    <property type="match status" value="1"/>
</dbReference>
<accession>A0A6N2RLX9</accession>
<evidence type="ECO:0000256" key="3">
    <source>
        <dbReference type="SAM" id="SignalP"/>
    </source>
</evidence>
<dbReference type="GO" id="GO:0030288">
    <property type="term" value="C:outer membrane-bounded periplasmic space"/>
    <property type="evidence" value="ECO:0007669"/>
    <property type="project" value="TreeGrafter"/>
</dbReference>
<dbReference type="SMART" id="SM00646">
    <property type="entry name" value="Ami_3"/>
    <property type="match status" value="1"/>
</dbReference>
<evidence type="ECO:0000313" key="5">
    <source>
        <dbReference type="EMBL" id="VYS81766.1"/>
    </source>
</evidence>
<dbReference type="SUPFAM" id="SSF53187">
    <property type="entry name" value="Zn-dependent exopeptidases"/>
    <property type="match status" value="1"/>
</dbReference>
<feature type="compositionally biased region" description="Basic and acidic residues" evidence="2">
    <location>
        <begin position="53"/>
        <end position="62"/>
    </location>
</feature>
<dbReference type="EMBL" id="CACRSQ010000002">
    <property type="protein sequence ID" value="VYS81766.1"/>
    <property type="molecule type" value="Genomic_DNA"/>
</dbReference>